<dbReference type="InterPro" id="IPR012338">
    <property type="entry name" value="Beta-lactam/transpept-like"/>
</dbReference>
<protein>
    <submittedName>
        <fullName evidence="3">CubicO group peptidase (Beta-lactamase class C family)</fullName>
    </submittedName>
    <submittedName>
        <fullName evidence="2">Putative Beta-lactamase</fullName>
    </submittedName>
</protein>
<organism evidence="2 4">
    <name type="scientific">Xenorhabdus doucetiae</name>
    <dbReference type="NCBI Taxonomy" id="351671"/>
    <lineage>
        <taxon>Bacteria</taxon>
        <taxon>Pseudomonadati</taxon>
        <taxon>Pseudomonadota</taxon>
        <taxon>Gammaproteobacteria</taxon>
        <taxon>Enterobacterales</taxon>
        <taxon>Morganellaceae</taxon>
        <taxon>Xenorhabdus</taxon>
    </lineage>
</organism>
<dbReference type="EMBL" id="VNHN01000032">
    <property type="protein sequence ID" value="TYP04895.1"/>
    <property type="molecule type" value="Genomic_DNA"/>
</dbReference>
<dbReference type="Proteomes" id="UP000032721">
    <property type="component" value="Chromosome"/>
</dbReference>
<name>A0A068QQ69_9GAMM</name>
<evidence type="ECO:0000313" key="4">
    <source>
        <dbReference type="Proteomes" id="UP000032721"/>
    </source>
</evidence>
<evidence type="ECO:0000259" key="1">
    <source>
        <dbReference type="Pfam" id="PF00144"/>
    </source>
</evidence>
<reference evidence="2 4" key="1">
    <citation type="submission" date="2013-07" db="EMBL/GenBank/DDBJ databases">
        <authorList>
            <person name="Genoscope - CEA"/>
        </authorList>
    </citation>
    <scope>NUCLEOTIDE SEQUENCE [LARGE SCALE GENOMIC DNA]</scope>
    <source>
        <strain evidence="2">FRM16</strain>
        <strain evidence="4">FRM16 / DSM 17909</strain>
    </source>
</reference>
<dbReference type="PANTHER" id="PTHR43283:SF7">
    <property type="entry name" value="BETA-LACTAMASE-RELATED DOMAIN-CONTAINING PROTEIN"/>
    <property type="match status" value="1"/>
</dbReference>
<dbReference type="STRING" id="351671.XDD1_1038"/>
<dbReference type="RefSeq" id="WP_045969176.1">
    <property type="nucleotide sequence ID" value="NZ_CAWMED010000001.1"/>
</dbReference>
<dbReference type="Proteomes" id="UP000324170">
    <property type="component" value="Unassembled WGS sequence"/>
</dbReference>
<sequence length="333" mass="38324">MNGFSTNKINLSSNHKLFEHVHALVVSQRGTLLAEGYFSGHDELWGEDMGKIDFNKNTLHDIRSITKSIISILYGLAMKYKNAPNLKSPIIEHFPEYRKDNRFDHINIEHALTMTMGIEWNESYSYHDIRNDEIGMELAPDRYRYIFSKTVTERAGETWCYSGGNVALLGRIIEKYTHCTLPEFANEVLFTQLGIHHVKWHKGKDGVASAASGLRLTARDLLKIGLLILNKGQWEGKDIIPATWLKESMKPRFSTGTDDYGYLWYMGKYRSPINGNEYHWHAAFGNGGQILLIIPQLESIIVIFSGRYNNIDIWDNLFLLLEDFIFPKLVENF</sequence>
<dbReference type="HOGENOM" id="CLU_030169_1_2_6"/>
<evidence type="ECO:0000313" key="5">
    <source>
        <dbReference type="Proteomes" id="UP000324170"/>
    </source>
</evidence>
<dbReference type="OrthoDB" id="9814204at2"/>
<gene>
    <name evidence="3" type="ORF">LY16_02137</name>
    <name evidence="2" type="ORF">XDD1_1038</name>
</gene>
<dbReference type="AlphaFoldDB" id="A0A068QQ69"/>
<evidence type="ECO:0000313" key="2">
    <source>
        <dbReference type="EMBL" id="CDG16741.1"/>
    </source>
</evidence>
<feature type="domain" description="Beta-lactamase-related" evidence="1">
    <location>
        <begin position="23"/>
        <end position="307"/>
    </location>
</feature>
<dbReference type="KEGG" id="xdo:XDD1_1038"/>
<dbReference type="InterPro" id="IPR050789">
    <property type="entry name" value="Diverse_Enzym_Activities"/>
</dbReference>
<accession>A0A068QQ69</accession>
<dbReference type="InterPro" id="IPR001466">
    <property type="entry name" value="Beta-lactam-related"/>
</dbReference>
<dbReference type="Pfam" id="PF00144">
    <property type="entry name" value="Beta-lactamase"/>
    <property type="match status" value="1"/>
</dbReference>
<dbReference type="SUPFAM" id="SSF56601">
    <property type="entry name" value="beta-lactamase/transpeptidase-like"/>
    <property type="match status" value="1"/>
</dbReference>
<dbReference type="PANTHER" id="PTHR43283">
    <property type="entry name" value="BETA-LACTAMASE-RELATED"/>
    <property type="match status" value="1"/>
</dbReference>
<reference evidence="3 5" key="2">
    <citation type="submission" date="2019-07" db="EMBL/GenBank/DDBJ databases">
        <title>Genomic Encyclopedia of Type Strains, Phase I: the one thousand microbial genomes (KMG-I) project.</title>
        <authorList>
            <person name="Kyrpides N."/>
        </authorList>
    </citation>
    <scope>NUCLEOTIDE SEQUENCE [LARGE SCALE GENOMIC DNA]</scope>
    <source>
        <strain evidence="3 5">DSM 17909</strain>
    </source>
</reference>
<dbReference type="Gene3D" id="3.40.710.10">
    <property type="entry name" value="DD-peptidase/beta-lactamase superfamily"/>
    <property type="match status" value="1"/>
</dbReference>
<proteinExistence type="predicted"/>
<dbReference type="EMBL" id="FO704550">
    <property type="protein sequence ID" value="CDG16741.1"/>
    <property type="molecule type" value="Genomic_DNA"/>
</dbReference>
<evidence type="ECO:0000313" key="3">
    <source>
        <dbReference type="EMBL" id="TYP04895.1"/>
    </source>
</evidence>
<keyword evidence="5" id="KW-1185">Reference proteome</keyword>